<proteinExistence type="predicted"/>
<gene>
    <name evidence="2" type="ORF">CLEI1391_LOCUS6989</name>
</gene>
<protein>
    <submittedName>
        <fullName evidence="2">Uncharacterized protein</fullName>
    </submittedName>
</protein>
<accession>A0A7S0RFD9</accession>
<dbReference type="EMBL" id="HBFB01012377">
    <property type="protein sequence ID" value="CAD8675622.1"/>
    <property type="molecule type" value="Transcribed_RNA"/>
</dbReference>
<sequence>MRLADTVGGDASLYILRTNGKYKLASKKELNKLNRFNQVDSPYNVNGASMYHLEDGEGHMARLTTCDNDVLSRSADYQQWQQLWIAGWQAYSESSQLAMDIFRFAQHMTAWMTEKYPGSSYRSHPAGGLPAAIAAAKDALRAFGKHATDATADHLGHMLRLVGDQAQEAATMLEGGYTEVPGHEMGFIGLRIPCVREVMPAPASERPEAEDLRRNRTLVHDHDADNTTLSFNMQKVDRKGWPFGNAVDAKSRDSDVQNDEQWNAPLPLP</sequence>
<evidence type="ECO:0000256" key="1">
    <source>
        <dbReference type="SAM" id="MobiDB-lite"/>
    </source>
</evidence>
<dbReference type="AlphaFoldDB" id="A0A7S0RFD9"/>
<evidence type="ECO:0000313" key="2">
    <source>
        <dbReference type="EMBL" id="CAD8675622.1"/>
    </source>
</evidence>
<reference evidence="2" key="1">
    <citation type="submission" date="2021-01" db="EMBL/GenBank/DDBJ databases">
        <authorList>
            <person name="Corre E."/>
            <person name="Pelletier E."/>
            <person name="Niang G."/>
            <person name="Scheremetjew M."/>
            <person name="Finn R."/>
            <person name="Kale V."/>
            <person name="Holt S."/>
            <person name="Cochrane G."/>
            <person name="Meng A."/>
            <person name="Brown T."/>
            <person name="Cohen L."/>
        </authorList>
    </citation>
    <scope>NUCLEOTIDE SEQUENCE</scope>
    <source>
        <strain evidence="2">SAG 11-49</strain>
    </source>
</reference>
<name>A0A7S0RFD9_9CHLO</name>
<feature type="region of interest" description="Disordered" evidence="1">
    <location>
        <begin position="242"/>
        <end position="269"/>
    </location>
</feature>
<organism evidence="2">
    <name type="scientific">Chlamydomonas leiostraca</name>
    <dbReference type="NCBI Taxonomy" id="1034604"/>
    <lineage>
        <taxon>Eukaryota</taxon>
        <taxon>Viridiplantae</taxon>
        <taxon>Chlorophyta</taxon>
        <taxon>core chlorophytes</taxon>
        <taxon>Chlorophyceae</taxon>
        <taxon>CS clade</taxon>
        <taxon>Chlamydomonadales</taxon>
        <taxon>Chlamydomonadaceae</taxon>
        <taxon>Chlamydomonas</taxon>
    </lineage>
</organism>